<dbReference type="Pfam" id="PF13419">
    <property type="entry name" value="HAD_2"/>
    <property type="match status" value="1"/>
</dbReference>
<dbReference type="SFLD" id="SFLDG01129">
    <property type="entry name" value="C1.5:_HAD__Beta-PGM__Phosphata"/>
    <property type="match status" value="1"/>
</dbReference>
<dbReference type="Proteomes" id="UP001436297">
    <property type="component" value="Chromosome"/>
</dbReference>
<name>A0ABZ3EDT8_9STAP</name>
<keyword evidence="5" id="KW-0378">Hydrolase</keyword>
<dbReference type="RefSeq" id="WP_251517808.1">
    <property type="nucleotide sequence ID" value="NZ_CP128355.1"/>
</dbReference>
<comment type="similarity">
    <text evidence="2">Belongs to the HAD-like hydrolase superfamily. CbbY/CbbZ/Gph/YieH family.</text>
</comment>
<dbReference type="PANTHER" id="PTHR46193:SF21">
    <property type="entry name" value="SLL1138 PROTEIN"/>
    <property type="match status" value="1"/>
</dbReference>
<dbReference type="Gene3D" id="1.10.150.240">
    <property type="entry name" value="Putative phosphatase, domain 2"/>
    <property type="match status" value="1"/>
</dbReference>
<dbReference type="InterPro" id="IPR006439">
    <property type="entry name" value="HAD-SF_hydro_IA"/>
</dbReference>
<comment type="cofactor">
    <cofactor evidence="1">
        <name>Mg(2+)</name>
        <dbReference type="ChEBI" id="CHEBI:18420"/>
    </cofactor>
</comment>
<keyword evidence="4" id="KW-0460">Magnesium</keyword>
<dbReference type="GO" id="GO:0016787">
    <property type="term" value="F:hydrolase activity"/>
    <property type="evidence" value="ECO:0007669"/>
    <property type="project" value="UniProtKB-KW"/>
</dbReference>
<sequence>MYRAVIFDFDGTIVDTEQHLFDTINHHLQQYNKPVISLDFYKQSIGGAATQLHTYLEEQLGTERKEEIYKEHHQSSEFLPINEDIQKLMAFCKKRHIPMAIATSSYRKDIMPIFNRLNLDEYIEVVIGREDVDAIKPEPDPYLTAVQSLNFNPVNCLAIEDSVNGATAAINAGLDVIINTNEITAKQDFSSIAYTDKDLSADEMIEKYFEKSGS</sequence>
<evidence type="ECO:0000313" key="6">
    <source>
        <dbReference type="Proteomes" id="UP001436297"/>
    </source>
</evidence>
<dbReference type="PRINTS" id="PR00413">
    <property type="entry name" value="HADHALOGNASE"/>
</dbReference>
<reference evidence="5 6" key="1">
    <citation type="journal article" date="2024" name="Pathogens">
        <title>Staphylococcus hsinchuensis sp. nov., Isolated from Soymilk.</title>
        <authorList>
            <person name="Wang Y.T."/>
            <person name="Lin Y.C."/>
            <person name="Hsieh Y.H."/>
            <person name="Lin Y.T."/>
            <person name="Hamada M."/>
            <person name="Chen C.C."/>
            <person name="Liou J.S."/>
            <person name="Lee A.Y."/>
            <person name="Zhang W.L."/>
            <person name="Chen Y.T."/>
            <person name="Huang C.H."/>
        </authorList>
    </citation>
    <scope>NUCLEOTIDE SEQUENCE [LARGE SCALE GENOMIC DNA]</scope>
    <source>
        <strain evidence="5 6">H164</strain>
    </source>
</reference>
<keyword evidence="3" id="KW-0479">Metal-binding</keyword>
<evidence type="ECO:0000313" key="5">
    <source>
        <dbReference type="EMBL" id="XAF70760.1"/>
    </source>
</evidence>
<evidence type="ECO:0000256" key="4">
    <source>
        <dbReference type="ARBA" id="ARBA00022842"/>
    </source>
</evidence>
<evidence type="ECO:0000256" key="3">
    <source>
        <dbReference type="ARBA" id="ARBA00022723"/>
    </source>
</evidence>
<dbReference type="PANTHER" id="PTHR46193">
    <property type="entry name" value="6-PHOSPHOGLUCONATE PHOSPHATASE"/>
    <property type="match status" value="1"/>
</dbReference>
<gene>
    <name evidence="5" type="ORF">QQM35_01185</name>
</gene>
<dbReference type="EMBL" id="CP128355">
    <property type="protein sequence ID" value="XAF70760.1"/>
    <property type="molecule type" value="Genomic_DNA"/>
</dbReference>
<dbReference type="NCBIfam" id="TIGR01509">
    <property type="entry name" value="HAD-SF-IA-v3"/>
    <property type="match status" value="1"/>
</dbReference>
<keyword evidence="6" id="KW-1185">Reference proteome</keyword>
<dbReference type="InterPro" id="IPR051600">
    <property type="entry name" value="Beta-PGM-like"/>
</dbReference>
<dbReference type="SFLD" id="SFLDS00003">
    <property type="entry name" value="Haloacid_Dehalogenase"/>
    <property type="match status" value="1"/>
</dbReference>
<protein>
    <submittedName>
        <fullName evidence="5">HAD family hydrolase</fullName>
    </submittedName>
</protein>
<dbReference type="SFLD" id="SFLDG01135">
    <property type="entry name" value="C1.5.6:_HAD__Beta-PGM__Phospha"/>
    <property type="match status" value="1"/>
</dbReference>
<proteinExistence type="inferred from homology"/>
<dbReference type="InterPro" id="IPR023198">
    <property type="entry name" value="PGP-like_dom2"/>
</dbReference>
<accession>A0ABZ3EDT8</accession>
<evidence type="ECO:0000256" key="2">
    <source>
        <dbReference type="ARBA" id="ARBA00006171"/>
    </source>
</evidence>
<dbReference type="InterPro" id="IPR023214">
    <property type="entry name" value="HAD_sf"/>
</dbReference>
<dbReference type="CDD" id="cd16423">
    <property type="entry name" value="HAD_BPGM-like"/>
    <property type="match status" value="1"/>
</dbReference>
<dbReference type="InterPro" id="IPR036412">
    <property type="entry name" value="HAD-like_sf"/>
</dbReference>
<dbReference type="SUPFAM" id="SSF56784">
    <property type="entry name" value="HAD-like"/>
    <property type="match status" value="1"/>
</dbReference>
<organism evidence="5 6">
    <name type="scientific">Staphylococcus hsinchuensis</name>
    <dbReference type="NCBI Taxonomy" id="3051183"/>
    <lineage>
        <taxon>Bacteria</taxon>
        <taxon>Bacillati</taxon>
        <taxon>Bacillota</taxon>
        <taxon>Bacilli</taxon>
        <taxon>Bacillales</taxon>
        <taxon>Staphylococcaceae</taxon>
        <taxon>Staphylococcus</taxon>
    </lineage>
</organism>
<dbReference type="Gene3D" id="3.40.50.1000">
    <property type="entry name" value="HAD superfamily/HAD-like"/>
    <property type="match status" value="1"/>
</dbReference>
<dbReference type="InterPro" id="IPR041492">
    <property type="entry name" value="HAD_2"/>
</dbReference>
<evidence type="ECO:0000256" key="1">
    <source>
        <dbReference type="ARBA" id="ARBA00001946"/>
    </source>
</evidence>